<feature type="transmembrane region" description="Helical" evidence="1">
    <location>
        <begin position="96"/>
        <end position="118"/>
    </location>
</feature>
<dbReference type="EMBL" id="DSTU01000006">
    <property type="protein sequence ID" value="HFJ54013.1"/>
    <property type="molecule type" value="Genomic_DNA"/>
</dbReference>
<evidence type="ECO:0000256" key="1">
    <source>
        <dbReference type="SAM" id="Phobius"/>
    </source>
</evidence>
<organism evidence="2">
    <name type="scientific">candidate division WOR-3 bacterium</name>
    <dbReference type="NCBI Taxonomy" id="2052148"/>
    <lineage>
        <taxon>Bacteria</taxon>
        <taxon>Bacteria division WOR-3</taxon>
    </lineage>
</organism>
<accession>A0A7C1T0A1</accession>
<dbReference type="InterPro" id="IPR007563">
    <property type="entry name" value="DUF554"/>
</dbReference>
<evidence type="ECO:0000313" key="3">
    <source>
        <dbReference type="EMBL" id="HFJ54013.1"/>
    </source>
</evidence>
<proteinExistence type="predicted"/>
<keyword evidence="1" id="KW-0472">Membrane</keyword>
<dbReference type="PANTHER" id="PTHR36111:SF2">
    <property type="entry name" value="INNER MEMBRANE PROTEIN"/>
    <property type="match status" value="1"/>
</dbReference>
<dbReference type="AlphaFoldDB" id="A0A7C1T0A1"/>
<gene>
    <name evidence="2" type="ORF">ENP94_00485</name>
    <name evidence="3" type="ORF">ENS16_04910</name>
</gene>
<protein>
    <submittedName>
        <fullName evidence="2">DUF554 domain-containing protein</fullName>
    </submittedName>
</protein>
<sequence length="226" mass="24284">MLGTIVNTIAVIAGSLLGLLFHTRMPARLTRVAFQAIGIFTLFLGFSMALRTEKTLIMIFSIVSGSVLGELFDLDYQLNRLGEWLKSHLRLSTERFTEGLVTAFLIFCMGSMTVLGAIEEGLGKTPSLFFAKSLLDGFAAIALTAGLGIGVMFASLPLFIYQTGLTLLARGLTTLLTPAITNELTAVGGLILIGLGINLLEIKRLKVLNLLPALLVVLLLGIIFLK</sequence>
<feature type="transmembrane region" description="Helical" evidence="1">
    <location>
        <begin position="138"/>
        <end position="160"/>
    </location>
</feature>
<dbReference type="EMBL" id="DSLG01000002">
    <property type="protein sequence ID" value="HEA86471.1"/>
    <property type="molecule type" value="Genomic_DNA"/>
</dbReference>
<keyword evidence="1" id="KW-1133">Transmembrane helix</keyword>
<feature type="transmembrane region" description="Helical" evidence="1">
    <location>
        <begin position="6"/>
        <end position="25"/>
    </location>
</feature>
<feature type="transmembrane region" description="Helical" evidence="1">
    <location>
        <begin position="32"/>
        <end position="50"/>
    </location>
</feature>
<feature type="transmembrane region" description="Helical" evidence="1">
    <location>
        <begin position="207"/>
        <end position="225"/>
    </location>
</feature>
<dbReference type="PANTHER" id="PTHR36111">
    <property type="entry name" value="INNER MEMBRANE PROTEIN-RELATED"/>
    <property type="match status" value="1"/>
</dbReference>
<reference evidence="2" key="1">
    <citation type="journal article" date="2020" name="mSystems">
        <title>Genome- and Community-Level Interaction Insights into Carbon Utilization and Element Cycling Functions of Hydrothermarchaeota in Hydrothermal Sediment.</title>
        <authorList>
            <person name="Zhou Z."/>
            <person name="Liu Y."/>
            <person name="Xu W."/>
            <person name="Pan J."/>
            <person name="Luo Z.H."/>
            <person name="Li M."/>
        </authorList>
    </citation>
    <scope>NUCLEOTIDE SEQUENCE [LARGE SCALE GENOMIC DNA]</scope>
    <source>
        <strain evidence="2">SpSt-265</strain>
        <strain evidence="3">SpSt-465</strain>
    </source>
</reference>
<keyword evidence="1" id="KW-0812">Transmembrane</keyword>
<comment type="caution">
    <text evidence="2">The sequence shown here is derived from an EMBL/GenBank/DDBJ whole genome shotgun (WGS) entry which is preliminary data.</text>
</comment>
<evidence type="ECO:0000313" key="2">
    <source>
        <dbReference type="EMBL" id="HEA86471.1"/>
    </source>
</evidence>
<dbReference type="Pfam" id="PF04474">
    <property type="entry name" value="DUF554"/>
    <property type="match status" value="1"/>
</dbReference>
<name>A0A7C1T0A1_UNCW3</name>
<feature type="transmembrane region" description="Helical" evidence="1">
    <location>
        <begin position="172"/>
        <end position="195"/>
    </location>
</feature>